<dbReference type="PROSITE" id="PS50937">
    <property type="entry name" value="HTH_MERR_2"/>
    <property type="match status" value="1"/>
</dbReference>
<gene>
    <name evidence="5" type="ORF">BWK73_42510</name>
</gene>
<evidence type="ECO:0000313" key="5">
    <source>
        <dbReference type="EMBL" id="OQX02526.1"/>
    </source>
</evidence>
<evidence type="ECO:0000313" key="6">
    <source>
        <dbReference type="Proteomes" id="UP000192491"/>
    </source>
</evidence>
<keyword evidence="1" id="KW-0805">Transcription regulation</keyword>
<dbReference type="InterPro" id="IPR009061">
    <property type="entry name" value="DNA-bd_dom_put_sf"/>
</dbReference>
<dbReference type="PROSITE" id="PS00552">
    <property type="entry name" value="HTH_MERR_1"/>
    <property type="match status" value="1"/>
</dbReference>
<dbReference type="CDD" id="cd01104">
    <property type="entry name" value="HTH_MlrA-CarA"/>
    <property type="match status" value="1"/>
</dbReference>
<dbReference type="Pfam" id="PF13411">
    <property type="entry name" value="MerR_1"/>
    <property type="match status" value="1"/>
</dbReference>
<keyword evidence="2" id="KW-0238">DNA-binding</keyword>
<dbReference type="Gene3D" id="1.10.1660.10">
    <property type="match status" value="1"/>
</dbReference>
<name>A0A1Y1QCX8_9GAMM</name>
<reference evidence="5 6" key="1">
    <citation type="submission" date="2017-01" db="EMBL/GenBank/DDBJ databases">
        <title>Novel large sulfur bacteria in the metagenomes of groundwater-fed chemosynthetic microbial mats in the Lake Huron basin.</title>
        <authorList>
            <person name="Sharrar A.M."/>
            <person name="Flood B.E."/>
            <person name="Bailey J.V."/>
            <person name="Jones D.S."/>
            <person name="Biddanda B."/>
            <person name="Ruberg S.A."/>
            <person name="Marcus D.N."/>
            <person name="Dick G.J."/>
        </authorList>
    </citation>
    <scope>NUCLEOTIDE SEQUENCE [LARGE SCALE GENOMIC DNA]</scope>
    <source>
        <strain evidence="5">A8</strain>
    </source>
</reference>
<keyword evidence="3" id="KW-0804">Transcription</keyword>
<dbReference type="PANTHER" id="PTHR30204:SF67">
    <property type="entry name" value="HTH-TYPE TRANSCRIPTIONAL REGULATOR MLRA-RELATED"/>
    <property type="match status" value="1"/>
</dbReference>
<protein>
    <recommendedName>
        <fullName evidence="4">HTH merR-type domain-containing protein</fullName>
    </recommendedName>
</protein>
<dbReference type="InterPro" id="IPR047057">
    <property type="entry name" value="MerR_fam"/>
</dbReference>
<dbReference type="GO" id="GO:0003700">
    <property type="term" value="F:DNA-binding transcription factor activity"/>
    <property type="evidence" value="ECO:0007669"/>
    <property type="project" value="InterPro"/>
</dbReference>
<evidence type="ECO:0000256" key="1">
    <source>
        <dbReference type="ARBA" id="ARBA00023015"/>
    </source>
</evidence>
<evidence type="ECO:0000256" key="2">
    <source>
        <dbReference type="ARBA" id="ARBA00023125"/>
    </source>
</evidence>
<dbReference type="EMBL" id="MTEJ01000479">
    <property type="protein sequence ID" value="OQX02526.1"/>
    <property type="molecule type" value="Genomic_DNA"/>
</dbReference>
<dbReference type="PANTHER" id="PTHR30204">
    <property type="entry name" value="REDOX-CYCLING DRUG-SENSING TRANSCRIPTIONAL ACTIVATOR SOXR"/>
    <property type="match status" value="1"/>
</dbReference>
<proteinExistence type="predicted"/>
<dbReference type="SMART" id="SM00422">
    <property type="entry name" value="HTH_MERR"/>
    <property type="match status" value="1"/>
</dbReference>
<dbReference type="SUPFAM" id="SSF46955">
    <property type="entry name" value="Putative DNA-binding domain"/>
    <property type="match status" value="1"/>
</dbReference>
<dbReference type="AlphaFoldDB" id="A0A1Y1QCX8"/>
<feature type="domain" description="HTH merR-type" evidence="4">
    <location>
        <begin position="15"/>
        <end position="84"/>
    </location>
</feature>
<evidence type="ECO:0000256" key="3">
    <source>
        <dbReference type="ARBA" id="ARBA00023163"/>
    </source>
</evidence>
<sequence length="309" mass="35051">MTSATAPDNHDVTALFPIGTVSEQTGVNSVTLRAWERRYGLLKPRRTPKGHRLYSQNDVERVKQVLILLDQGIPVSRVRDVLDSHHPLPLLRTATDVKTDDPWRHYHTLFQRWIRKLDARSLDQVFNEAVSLYSLELVAKKLLLPLHQQLWQQQTLLPSTYADYAFLHEFLCAKLSARYLQHNSRATGKRILLANRHDNTMQVELLLLANVLSQHGYQVSLLGANTQLDHLPLILERAALDALVLPKSSNISPALRILVELTGIHVFLSGVQEAQMDDTEHARIHWLTDELNDICTLMDSILLTVGQAA</sequence>
<dbReference type="GO" id="GO:0003677">
    <property type="term" value="F:DNA binding"/>
    <property type="evidence" value="ECO:0007669"/>
    <property type="project" value="UniProtKB-KW"/>
</dbReference>
<evidence type="ECO:0000259" key="4">
    <source>
        <dbReference type="PROSITE" id="PS50937"/>
    </source>
</evidence>
<accession>A0A1Y1QCX8</accession>
<dbReference type="Proteomes" id="UP000192491">
    <property type="component" value="Unassembled WGS sequence"/>
</dbReference>
<dbReference type="InterPro" id="IPR000551">
    <property type="entry name" value="MerR-type_HTH_dom"/>
</dbReference>
<organism evidence="5 6">
    <name type="scientific">Thiothrix lacustris</name>
    <dbReference type="NCBI Taxonomy" id="525917"/>
    <lineage>
        <taxon>Bacteria</taxon>
        <taxon>Pseudomonadati</taxon>
        <taxon>Pseudomonadota</taxon>
        <taxon>Gammaproteobacteria</taxon>
        <taxon>Thiotrichales</taxon>
        <taxon>Thiotrichaceae</taxon>
        <taxon>Thiothrix</taxon>
    </lineage>
</organism>
<comment type="caution">
    <text evidence="5">The sequence shown here is derived from an EMBL/GenBank/DDBJ whole genome shotgun (WGS) entry which is preliminary data.</text>
</comment>